<dbReference type="Proteomes" id="UP001374535">
    <property type="component" value="Chromosome 5"/>
</dbReference>
<keyword evidence="2" id="KW-1185">Reference proteome</keyword>
<dbReference type="EMBL" id="CP144696">
    <property type="protein sequence ID" value="WVZ12296.1"/>
    <property type="molecule type" value="Genomic_DNA"/>
</dbReference>
<dbReference type="PANTHER" id="PTHR48045:SF6">
    <property type="entry name" value="UDP-GLUCOSYLTRANSFERASE FAMILY PROTEIN"/>
    <property type="match status" value="1"/>
</dbReference>
<proteinExistence type="predicted"/>
<dbReference type="PANTHER" id="PTHR48045">
    <property type="entry name" value="UDP-GLYCOSYLTRANSFERASE 72B1"/>
    <property type="match status" value="1"/>
</dbReference>
<reference evidence="1 2" key="1">
    <citation type="journal article" date="2023" name="Life. Sci Alliance">
        <title>Evolutionary insights into 3D genome organization and epigenetic landscape of Vigna mungo.</title>
        <authorList>
            <person name="Junaid A."/>
            <person name="Singh B."/>
            <person name="Bhatia S."/>
        </authorList>
    </citation>
    <scope>NUCLEOTIDE SEQUENCE [LARGE SCALE GENOMIC DNA]</scope>
    <source>
        <strain evidence="1">Urdbean</strain>
    </source>
</reference>
<dbReference type="AlphaFoldDB" id="A0AAQ3NLW9"/>
<sequence>GATVVRRWRDSGATVVRRGLLLLDLPHPITVPGCVPFHGLIKAFKDEERGYPPLYPVRPFVQIGNWDNYSWLYKRVGVSDMVGEATRWFGFVCLFWSGGTLSQEQMNELTHGLELSKHKFLWFVKASSDEANAGYLGGEKDVGCVCA</sequence>
<protein>
    <submittedName>
        <fullName evidence="1">Uncharacterized protein</fullName>
    </submittedName>
</protein>
<dbReference type="SUPFAM" id="SSF53756">
    <property type="entry name" value="UDP-Glycosyltransferase/glycogen phosphorylase"/>
    <property type="match status" value="1"/>
</dbReference>
<dbReference type="Gene3D" id="3.40.50.2000">
    <property type="entry name" value="Glycogen Phosphorylase B"/>
    <property type="match status" value="2"/>
</dbReference>
<evidence type="ECO:0000313" key="2">
    <source>
        <dbReference type="Proteomes" id="UP001374535"/>
    </source>
</evidence>
<name>A0AAQ3NLW9_VIGMU</name>
<feature type="non-terminal residue" evidence="1">
    <location>
        <position position="1"/>
    </location>
</feature>
<evidence type="ECO:0000313" key="1">
    <source>
        <dbReference type="EMBL" id="WVZ12296.1"/>
    </source>
</evidence>
<organism evidence="1 2">
    <name type="scientific">Vigna mungo</name>
    <name type="common">Black gram</name>
    <name type="synonym">Phaseolus mungo</name>
    <dbReference type="NCBI Taxonomy" id="3915"/>
    <lineage>
        <taxon>Eukaryota</taxon>
        <taxon>Viridiplantae</taxon>
        <taxon>Streptophyta</taxon>
        <taxon>Embryophyta</taxon>
        <taxon>Tracheophyta</taxon>
        <taxon>Spermatophyta</taxon>
        <taxon>Magnoliopsida</taxon>
        <taxon>eudicotyledons</taxon>
        <taxon>Gunneridae</taxon>
        <taxon>Pentapetalae</taxon>
        <taxon>rosids</taxon>
        <taxon>fabids</taxon>
        <taxon>Fabales</taxon>
        <taxon>Fabaceae</taxon>
        <taxon>Papilionoideae</taxon>
        <taxon>50 kb inversion clade</taxon>
        <taxon>NPAAA clade</taxon>
        <taxon>indigoferoid/millettioid clade</taxon>
        <taxon>Phaseoleae</taxon>
        <taxon>Vigna</taxon>
    </lineage>
</organism>
<gene>
    <name evidence="1" type="ORF">V8G54_016826</name>
</gene>
<accession>A0AAQ3NLW9</accession>